<protein>
    <recommendedName>
        <fullName evidence="1">Methyltransferase type 11 domain-containing protein</fullName>
    </recommendedName>
</protein>
<name>A0A382NHH9_9ZZZZ</name>
<dbReference type="CDD" id="cd02440">
    <property type="entry name" value="AdoMet_MTases"/>
    <property type="match status" value="1"/>
</dbReference>
<dbReference type="Gene3D" id="3.40.50.150">
    <property type="entry name" value="Vaccinia Virus protein VP39"/>
    <property type="match status" value="1"/>
</dbReference>
<proteinExistence type="predicted"/>
<dbReference type="Pfam" id="PF08241">
    <property type="entry name" value="Methyltransf_11"/>
    <property type="match status" value="1"/>
</dbReference>
<dbReference type="InterPro" id="IPR013216">
    <property type="entry name" value="Methyltransf_11"/>
</dbReference>
<evidence type="ECO:0000313" key="2">
    <source>
        <dbReference type="EMBL" id="SVC59968.1"/>
    </source>
</evidence>
<gene>
    <name evidence="2" type="ORF">METZ01_LOCUS312822</name>
</gene>
<reference evidence="2" key="1">
    <citation type="submission" date="2018-05" db="EMBL/GenBank/DDBJ databases">
        <authorList>
            <person name="Lanie J.A."/>
            <person name="Ng W.-L."/>
            <person name="Kazmierczak K.M."/>
            <person name="Andrzejewski T.M."/>
            <person name="Davidsen T.M."/>
            <person name="Wayne K.J."/>
            <person name="Tettelin H."/>
            <person name="Glass J.I."/>
            <person name="Rusch D."/>
            <person name="Podicherti R."/>
            <person name="Tsui H.-C.T."/>
            <person name="Winkler M.E."/>
        </authorList>
    </citation>
    <scope>NUCLEOTIDE SEQUENCE</scope>
</reference>
<dbReference type="InterPro" id="IPR029063">
    <property type="entry name" value="SAM-dependent_MTases_sf"/>
</dbReference>
<dbReference type="EMBL" id="UINC01100143">
    <property type="protein sequence ID" value="SVC59968.1"/>
    <property type="molecule type" value="Genomic_DNA"/>
</dbReference>
<dbReference type="AlphaFoldDB" id="A0A382NHH9"/>
<accession>A0A382NHH9</accession>
<dbReference type="SUPFAM" id="SSF53335">
    <property type="entry name" value="S-adenosyl-L-methionine-dependent methyltransferases"/>
    <property type="match status" value="1"/>
</dbReference>
<dbReference type="GO" id="GO:0008757">
    <property type="term" value="F:S-adenosylmethionine-dependent methyltransferase activity"/>
    <property type="evidence" value="ECO:0007669"/>
    <property type="project" value="InterPro"/>
</dbReference>
<evidence type="ECO:0000259" key="1">
    <source>
        <dbReference type="Pfam" id="PF08241"/>
    </source>
</evidence>
<organism evidence="2">
    <name type="scientific">marine metagenome</name>
    <dbReference type="NCBI Taxonomy" id="408172"/>
    <lineage>
        <taxon>unclassified sequences</taxon>
        <taxon>metagenomes</taxon>
        <taxon>ecological metagenomes</taxon>
    </lineage>
</organism>
<sequence length="163" mass="19135">MEIATKREIKYCNASKRIPERNESVDLIYCCHMIEHLDYEETNNFFMECKRVLKPGGIARIVVPDFDKLIDSYNQNHDVDSFINNSCLVGKKPKTIIKKLQYLLQGHGWHHQMFTKNSFDKKIKFHGFSEVKFFEAGESAIPFENGINYFDFSGQSIYCEFKK</sequence>
<feature type="domain" description="Methyltransferase type 11" evidence="1">
    <location>
        <begin position="13"/>
        <end position="59"/>
    </location>
</feature>